<dbReference type="EMBL" id="JAGGLB010000015">
    <property type="protein sequence ID" value="MBP1992883.1"/>
    <property type="molecule type" value="Genomic_DNA"/>
</dbReference>
<evidence type="ECO:0000256" key="1">
    <source>
        <dbReference type="SAM" id="MobiDB-lite"/>
    </source>
</evidence>
<dbReference type="InterPro" id="IPR020534">
    <property type="entry name" value="Uncharacterised_YqxA"/>
</dbReference>
<organism evidence="2 3">
    <name type="scientific">Paenibacillus eucommiae</name>
    <dbReference type="NCBI Taxonomy" id="1355755"/>
    <lineage>
        <taxon>Bacteria</taxon>
        <taxon>Bacillati</taxon>
        <taxon>Bacillota</taxon>
        <taxon>Bacilli</taxon>
        <taxon>Bacillales</taxon>
        <taxon>Paenibacillaceae</taxon>
        <taxon>Paenibacillus</taxon>
    </lineage>
</organism>
<sequence length="138" mass="14563">MAHFYLKIIGFGLLFLFCIFFGVSLATTGMERIQGPLPVGSFDAASSKSDLDAGSKTKAQSKAKSEADAKKKAEAQANAQAKADKAAKQDAQSSKDSGGKGDRSLNLVGNKLGELLQIMAHHGIKWFISIFDAVLGKG</sequence>
<feature type="region of interest" description="Disordered" evidence="1">
    <location>
        <begin position="45"/>
        <end position="105"/>
    </location>
</feature>
<reference evidence="2 3" key="1">
    <citation type="submission" date="2021-03" db="EMBL/GenBank/DDBJ databases">
        <title>Genomic Encyclopedia of Type Strains, Phase IV (KMG-IV): sequencing the most valuable type-strain genomes for metagenomic binning, comparative biology and taxonomic classification.</title>
        <authorList>
            <person name="Goeker M."/>
        </authorList>
    </citation>
    <scope>NUCLEOTIDE SEQUENCE [LARGE SCALE GENOMIC DNA]</scope>
    <source>
        <strain evidence="2 3">DSM 26048</strain>
    </source>
</reference>
<evidence type="ECO:0008006" key="4">
    <source>
        <dbReference type="Google" id="ProtNLM"/>
    </source>
</evidence>
<evidence type="ECO:0000313" key="3">
    <source>
        <dbReference type="Proteomes" id="UP001519287"/>
    </source>
</evidence>
<accession>A0ABS4IZ64</accession>
<dbReference type="RefSeq" id="WP_209974259.1">
    <property type="nucleotide sequence ID" value="NZ_JAGGLB010000015.1"/>
</dbReference>
<dbReference type="Proteomes" id="UP001519287">
    <property type="component" value="Unassembled WGS sequence"/>
</dbReference>
<gene>
    <name evidence="2" type="ORF">J2Z66_004496</name>
</gene>
<proteinExistence type="predicted"/>
<keyword evidence="3" id="KW-1185">Reference proteome</keyword>
<evidence type="ECO:0000313" key="2">
    <source>
        <dbReference type="EMBL" id="MBP1992883.1"/>
    </source>
</evidence>
<comment type="caution">
    <text evidence="2">The sequence shown here is derived from an EMBL/GenBank/DDBJ whole genome shotgun (WGS) entry which is preliminary data.</text>
</comment>
<name>A0ABS4IZ64_9BACL</name>
<dbReference type="Pfam" id="PF12438">
    <property type="entry name" value="DUF3679"/>
    <property type="match status" value="1"/>
</dbReference>
<protein>
    <recommendedName>
        <fullName evidence="4">DUF3679 domain-containing protein</fullName>
    </recommendedName>
</protein>
<feature type="compositionally biased region" description="Basic and acidic residues" evidence="1">
    <location>
        <begin position="63"/>
        <end position="74"/>
    </location>
</feature>